<dbReference type="AlphaFoldDB" id="A0A9W9A635"/>
<dbReference type="Pfam" id="PF05033">
    <property type="entry name" value="Pre-SET"/>
    <property type="match status" value="1"/>
</dbReference>
<dbReference type="GO" id="GO:0005694">
    <property type="term" value="C:chromosome"/>
    <property type="evidence" value="ECO:0007669"/>
    <property type="project" value="UniProtKB-SubCell"/>
</dbReference>
<evidence type="ECO:0000313" key="12">
    <source>
        <dbReference type="Proteomes" id="UP001150266"/>
    </source>
</evidence>
<evidence type="ECO:0000259" key="9">
    <source>
        <dbReference type="PROSITE" id="PS50280"/>
    </source>
</evidence>
<keyword evidence="7" id="KW-0862">Zinc</keyword>
<dbReference type="PANTHER" id="PTHR46223">
    <property type="entry name" value="HISTONE-LYSINE N-METHYLTRANSFERASE SUV39H"/>
    <property type="match status" value="1"/>
</dbReference>
<evidence type="ECO:0000256" key="4">
    <source>
        <dbReference type="ARBA" id="ARBA00022679"/>
    </source>
</evidence>
<dbReference type="InterPro" id="IPR046341">
    <property type="entry name" value="SET_dom_sf"/>
</dbReference>
<dbReference type="GO" id="GO:0032259">
    <property type="term" value="P:methylation"/>
    <property type="evidence" value="ECO:0007669"/>
    <property type="project" value="UniProtKB-KW"/>
</dbReference>
<feature type="domain" description="Pre-SET" evidence="10">
    <location>
        <begin position="134"/>
        <end position="212"/>
    </location>
</feature>
<keyword evidence="6" id="KW-0479">Metal-binding</keyword>
<dbReference type="InterPro" id="IPR050973">
    <property type="entry name" value="H3K9_Histone-Lys_N-MTase"/>
</dbReference>
<evidence type="ECO:0000256" key="7">
    <source>
        <dbReference type="ARBA" id="ARBA00022833"/>
    </source>
</evidence>
<dbReference type="GO" id="GO:0008270">
    <property type="term" value="F:zinc ion binding"/>
    <property type="evidence" value="ECO:0007669"/>
    <property type="project" value="InterPro"/>
</dbReference>
<dbReference type="EMBL" id="JAOTPV010000016">
    <property type="protein sequence ID" value="KAJ4474438.1"/>
    <property type="molecule type" value="Genomic_DNA"/>
</dbReference>
<dbReference type="SMART" id="SM00317">
    <property type="entry name" value="SET"/>
    <property type="match status" value="1"/>
</dbReference>
<evidence type="ECO:0000259" key="10">
    <source>
        <dbReference type="PROSITE" id="PS50867"/>
    </source>
</evidence>
<keyword evidence="4" id="KW-0808">Transferase</keyword>
<dbReference type="Proteomes" id="UP001150266">
    <property type="component" value="Unassembled WGS sequence"/>
</dbReference>
<evidence type="ECO:0000256" key="2">
    <source>
        <dbReference type="ARBA" id="ARBA00022454"/>
    </source>
</evidence>
<dbReference type="GO" id="GO:0005634">
    <property type="term" value="C:nucleus"/>
    <property type="evidence" value="ECO:0007669"/>
    <property type="project" value="InterPro"/>
</dbReference>
<dbReference type="PROSITE" id="PS50867">
    <property type="entry name" value="PRE_SET"/>
    <property type="match status" value="1"/>
</dbReference>
<evidence type="ECO:0000313" key="11">
    <source>
        <dbReference type="EMBL" id="KAJ4474438.1"/>
    </source>
</evidence>
<keyword evidence="5" id="KW-0949">S-adenosyl-L-methionine</keyword>
<dbReference type="Gene3D" id="2.170.270.10">
    <property type="entry name" value="SET domain"/>
    <property type="match status" value="1"/>
</dbReference>
<reference evidence="11" key="1">
    <citation type="submission" date="2022-08" db="EMBL/GenBank/DDBJ databases">
        <title>A Global Phylogenomic Analysis of the Shiitake Genus Lentinula.</title>
        <authorList>
            <consortium name="DOE Joint Genome Institute"/>
            <person name="Sierra-Patev S."/>
            <person name="Min B."/>
            <person name="Naranjo-Ortiz M."/>
            <person name="Looney B."/>
            <person name="Konkel Z."/>
            <person name="Slot J.C."/>
            <person name="Sakamoto Y."/>
            <person name="Steenwyk J.L."/>
            <person name="Rokas A."/>
            <person name="Carro J."/>
            <person name="Camarero S."/>
            <person name="Ferreira P."/>
            <person name="Molpeceres G."/>
            <person name="Ruiz-Duenas F.J."/>
            <person name="Serrano A."/>
            <person name="Henrissat B."/>
            <person name="Drula E."/>
            <person name="Hughes K.W."/>
            <person name="Mata J.L."/>
            <person name="Ishikawa N.K."/>
            <person name="Vargas-Isla R."/>
            <person name="Ushijima S."/>
            <person name="Smith C.A."/>
            <person name="Ahrendt S."/>
            <person name="Andreopoulos W."/>
            <person name="He G."/>
            <person name="Labutti K."/>
            <person name="Lipzen A."/>
            <person name="Ng V."/>
            <person name="Riley R."/>
            <person name="Sandor L."/>
            <person name="Barry K."/>
            <person name="Martinez A.T."/>
            <person name="Xiao Y."/>
            <person name="Gibbons J.G."/>
            <person name="Terashima K."/>
            <person name="Grigoriev I.V."/>
            <person name="Hibbett D.S."/>
        </authorList>
    </citation>
    <scope>NUCLEOTIDE SEQUENCE</scope>
    <source>
        <strain evidence="11">JLM2183</strain>
    </source>
</reference>
<comment type="subcellular location">
    <subcellularLocation>
        <location evidence="1">Chromosome</location>
    </subcellularLocation>
</comment>
<evidence type="ECO:0000256" key="8">
    <source>
        <dbReference type="SAM" id="MobiDB-lite"/>
    </source>
</evidence>
<dbReference type="InterPro" id="IPR001214">
    <property type="entry name" value="SET_dom"/>
</dbReference>
<sequence length="385" mass="43858">PLLTLAGFPVTTWTQTRLQLQSTPPPHRYSKSLSHIMHDYINSYNPQMRNYPQMRIVYESMMKENTSLDEPDAPEIRIYGNEDSGFSHYTYNDNNVENNTDIDTPEPTPPWEFYYTNEMLLGNGVSPPSRLNLKGCDCEGGQCHLNTGKTKNNSRKPCSCLQKQEDHTKIYDVHGFMYNQDGLLKKNGLPVFECNSLCGCGEECRNRVVGQGRKCKVMLKKTPKKGWGVFACEKIPEGTFIGIYSGELLGHEESEERAIKYDEFGRTYLFDIDWWAPNSDSSESDSSASSSNSDSEEETRRPSKYTIDAYHAGNFTRFLNHSCDPNAALTPVYIDVDEIERPLLTIFSKREIQDQEEITFSYSGDPDVDDDDIDIVRNTQSLQTT</sequence>
<evidence type="ECO:0008006" key="13">
    <source>
        <dbReference type="Google" id="ProtNLM"/>
    </source>
</evidence>
<dbReference type="SUPFAM" id="SSF82199">
    <property type="entry name" value="SET domain"/>
    <property type="match status" value="1"/>
</dbReference>
<evidence type="ECO:0000256" key="3">
    <source>
        <dbReference type="ARBA" id="ARBA00022603"/>
    </source>
</evidence>
<dbReference type="GO" id="GO:0046974">
    <property type="term" value="F:histone H3K9 methyltransferase activity"/>
    <property type="evidence" value="ECO:0007669"/>
    <property type="project" value="TreeGrafter"/>
</dbReference>
<feature type="non-terminal residue" evidence="11">
    <location>
        <position position="1"/>
    </location>
</feature>
<dbReference type="Pfam" id="PF00856">
    <property type="entry name" value="SET"/>
    <property type="match status" value="1"/>
</dbReference>
<evidence type="ECO:0000256" key="5">
    <source>
        <dbReference type="ARBA" id="ARBA00022691"/>
    </source>
</evidence>
<feature type="compositionally biased region" description="Low complexity" evidence="8">
    <location>
        <begin position="279"/>
        <end position="293"/>
    </location>
</feature>
<dbReference type="InterPro" id="IPR007728">
    <property type="entry name" value="Pre-SET_dom"/>
</dbReference>
<dbReference type="OrthoDB" id="308383at2759"/>
<keyword evidence="12" id="KW-1185">Reference proteome</keyword>
<feature type="domain" description="SET" evidence="9">
    <location>
        <begin position="215"/>
        <end position="363"/>
    </location>
</feature>
<dbReference type="SMART" id="SM00468">
    <property type="entry name" value="PreSET"/>
    <property type="match status" value="1"/>
</dbReference>
<organism evidence="11 12">
    <name type="scientific">Lentinula aciculospora</name>
    <dbReference type="NCBI Taxonomy" id="153920"/>
    <lineage>
        <taxon>Eukaryota</taxon>
        <taxon>Fungi</taxon>
        <taxon>Dikarya</taxon>
        <taxon>Basidiomycota</taxon>
        <taxon>Agaricomycotina</taxon>
        <taxon>Agaricomycetes</taxon>
        <taxon>Agaricomycetidae</taxon>
        <taxon>Agaricales</taxon>
        <taxon>Marasmiineae</taxon>
        <taxon>Omphalotaceae</taxon>
        <taxon>Lentinula</taxon>
    </lineage>
</organism>
<accession>A0A9W9A635</accession>
<dbReference type="PROSITE" id="PS50280">
    <property type="entry name" value="SET"/>
    <property type="match status" value="1"/>
</dbReference>
<name>A0A9W9A635_9AGAR</name>
<feature type="region of interest" description="Disordered" evidence="8">
    <location>
        <begin position="279"/>
        <end position="303"/>
    </location>
</feature>
<dbReference type="PANTHER" id="PTHR46223:SF4">
    <property type="entry name" value="HISTONE-LYSINE N-METHYLTRANSFERASE-RELATED"/>
    <property type="match status" value="1"/>
</dbReference>
<keyword evidence="2" id="KW-0158">Chromosome</keyword>
<comment type="caution">
    <text evidence="11">The sequence shown here is derived from an EMBL/GenBank/DDBJ whole genome shotgun (WGS) entry which is preliminary data.</text>
</comment>
<proteinExistence type="predicted"/>
<gene>
    <name evidence="11" type="ORF">J3R30DRAFT_3295256</name>
</gene>
<evidence type="ECO:0000256" key="6">
    <source>
        <dbReference type="ARBA" id="ARBA00022723"/>
    </source>
</evidence>
<protein>
    <recommendedName>
        <fullName evidence="13">SET domain-containing protein</fullName>
    </recommendedName>
</protein>
<keyword evidence="3" id="KW-0489">Methyltransferase</keyword>
<evidence type="ECO:0000256" key="1">
    <source>
        <dbReference type="ARBA" id="ARBA00004286"/>
    </source>
</evidence>